<dbReference type="EMBL" id="MTPX02000042">
    <property type="protein sequence ID" value="PHP52589.1"/>
    <property type="molecule type" value="Genomic_DNA"/>
</dbReference>
<reference evidence="2 3" key="1">
    <citation type="submission" date="2017-10" db="EMBL/GenBank/DDBJ databases">
        <title>Draft genome sequence of cellulolytic Actinomyces sp CtC72 isolated from cattle rumen fluid.</title>
        <authorList>
            <person name="Joshi A.J."/>
            <person name="Vasudevan G."/>
            <person name="Lanjekar V.B."/>
            <person name="Hivarkar S."/>
            <person name="Engineer A."/>
            <person name="Pore S.D."/>
            <person name="Dhakephalkar P.K."/>
            <person name="Dagar S."/>
        </authorList>
    </citation>
    <scope>NUCLEOTIDE SEQUENCE [LARGE SCALE GENOMIC DNA]</scope>
    <source>
        <strain evidence="3">CtC72</strain>
    </source>
</reference>
<keyword evidence="3" id="KW-1185">Reference proteome</keyword>
<dbReference type="InterPro" id="IPR006944">
    <property type="entry name" value="Phage/GTA_portal"/>
</dbReference>
<protein>
    <submittedName>
        <fullName evidence="2">Phage portal protein</fullName>
    </submittedName>
</protein>
<dbReference type="Proteomes" id="UP000194577">
    <property type="component" value="Unassembled WGS sequence"/>
</dbReference>
<dbReference type="Pfam" id="PF04860">
    <property type="entry name" value="Phage_portal"/>
    <property type="match status" value="1"/>
</dbReference>
<organism evidence="2 3">
    <name type="scientific">Actinomyces ruminis</name>
    <dbReference type="NCBI Taxonomy" id="1937003"/>
    <lineage>
        <taxon>Bacteria</taxon>
        <taxon>Bacillati</taxon>
        <taxon>Actinomycetota</taxon>
        <taxon>Actinomycetes</taxon>
        <taxon>Actinomycetales</taxon>
        <taxon>Actinomycetaceae</taxon>
        <taxon>Actinomyces</taxon>
    </lineage>
</organism>
<feature type="compositionally biased region" description="Acidic residues" evidence="1">
    <location>
        <begin position="279"/>
        <end position="293"/>
    </location>
</feature>
<accession>A0ABX4MAW4</accession>
<evidence type="ECO:0000313" key="2">
    <source>
        <dbReference type="EMBL" id="PHP52589.1"/>
    </source>
</evidence>
<sequence length="530" mass="57129">MVTPRGGSWIAPEYYELRGDRGSRKVPPDQLVHFRGYSPDGDLTGTPPMEALRQALAEGFEAGRMRSQVLRNGARASGYLQRPKDAARWSDEAREKFARSWASQYTGANAPSGGGTPILEDGMTFVKVAQTADELQYVEVRKLTREEVAAAFHVPAPMVGILDHATFSNIREQHKQLYQDTLGPWLDMIEQEIALQLIPDIEPTRRLYVEFNIEAKLRGSLDEEAQSLYQAAGGPYMTRNEVRARRNLPALPGGDELITPLSVTTTGGDAAPTTAGDTAPEDPPDDDGDEEDEQAKAAPLSVKADTRRAAPTAEQIRQARDAAEQTLTRFFRRQRASVLSALGAKAPDWWDTQRWDKELADDLESLALDVTAKVGAAAAEALGFTADVYDVARTRKFLRAVAESRAGAINSTTRDAIAAALDRDDAEDGPSPADVFDAATGDRGHTAAVTLATTLTTFAATEVARQAAPATAMKMWTVTSSNPRASHAAMDGETVPVDDLFSNGMNWPGDPVGGADEVAGCTCTVTTIIP</sequence>
<evidence type="ECO:0000313" key="3">
    <source>
        <dbReference type="Proteomes" id="UP000194577"/>
    </source>
</evidence>
<evidence type="ECO:0000256" key="1">
    <source>
        <dbReference type="SAM" id="MobiDB-lite"/>
    </source>
</evidence>
<dbReference type="InterPro" id="IPR006427">
    <property type="entry name" value="Portal_HK97"/>
</dbReference>
<dbReference type="NCBIfam" id="TIGR01537">
    <property type="entry name" value="portal_HK97"/>
    <property type="match status" value="1"/>
</dbReference>
<proteinExistence type="predicted"/>
<name>A0ABX4MAW4_9ACTO</name>
<comment type="caution">
    <text evidence="2">The sequence shown here is derived from an EMBL/GenBank/DDBJ whole genome shotgun (WGS) entry which is preliminary data.</text>
</comment>
<feature type="region of interest" description="Disordered" evidence="1">
    <location>
        <begin position="248"/>
        <end position="321"/>
    </location>
</feature>
<gene>
    <name evidence="2" type="ORF">BW737_008890</name>
</gene>
<feature type="compositionally biased region" description="Low complexity" evidence="1">
    <location>
        <begin position="264"/>
        <end position="278"/>
    </location>
</feature>